<gene>
    <name evidence="1" type="ORF">GCM10009768_25400</name>
</gene>
<proteinExistence type="predicted"/>
<accession>A0ABN2LP76</accession>
<keyword evidence="2" id="KW-1185">Reference proteome</keyword>
<evidence type="ECO:0000313" key="1">
    <source>
        <dbReference type="EMBL" id="GAA1795231.1"/>
    </source>
</evidence>
<dbReference type="EMBL" id="BAAAOB010000003">
    <property type="protein sequence ID" value="GAA1795231.1"/>
    <property type="molecule type" value="Genomic_DNA"/>
</dbReference>
<reference evidence="1 2" key="1">
    <citation type="journal article" date="2019" name="Int. J. Syst. Evol. Microbiol.">
        <title>The Global Catalogue of Microorganisms (GCM) 10K type strain sequencing project: providing services to taxonomists for standard genome sequencing and annotation.</title>
        <authorList>
            <consortium name="The Broad Institute Genomics Platform"/>
            <consortium name="The Broad Institute Genome Sequencing Center for Infectious Disease"/>
            <person name="Wu L."/>
            <person name="Ma J."/>
        </authorList>
    </citation>
    <scope>NUCLEOTIDE SEQUENCE [LARGE SCALE GENOMIC DNA]</scope>
    <source>
        <strain evidence="1 2">JCM 14736</strain>
    </source>
</reference>
<sequence length="184" mass="20405">MNHTRVYQENIRDLINRPGEMRERERTLEVPDQLGEALARIPAGEQLDLAVRLESVHEGILVSATARTTMHAECGRCLTQFTEPFEVDFQELFAYTPSEADEYEVHGDHVDLEPPLRDAVVLALPFQPVCRPDCPGLDPESGELREAGAAAVSSVDVDPRWAMLANFVADPDRGEGEQPAPDSK</sequence>
<dbReference type="Pfam" id="PF02620">
    <property type="entry name" value="YceD"/>
    <property type="match status" value="1"/>
</dbReference>
<name>A0ABN2LP76_9MICO</name>
<comment type="caution">
    <text evidence="1">The sequence shown here is derived from an EMBL/GenBank/DDBJ whole genome shotgun (WGS) entry which is preliminary data.</text>
</comment>
<protein>
    <submittedName>
        <fullName evidence="1">DUF177 domain-containing protein</fullName>
    </submittedName>
</protein>
<evidence type="ECO:0000313" key="2">
    <source>
        <dbReference type="Proteomes" id="UP001500851"/>
    </source>
</evidence>
<dbReference type="Proteomes" id="UP001500851">
    <property type="component" value="Unassembled WGS sequence"/>
</dbReference>
<organism evidence="1 2">
    <name type="scientific">Leucobacter iarius</name>
    <dbReference type="NCBI Taxonomy" id="333963"/>
    <lineage>
        <taxon>Bacteria</taxon>
        <taxon>Bacillati</taxon>
        <taxon>Actinomycetota</taxon>
        <taxon>Actinomycetes</taxon>
        <taxon>Micrococcales</taxon>
        <taxon>Microbacteriaceae</taxon>
        <taxon>Leucobacter</taxon>
    </lineage>
</organism>
<dbReference type="RefSeq" id="WP_344032750.1">
    <property type="nucleotide sequence ID" value="NZ_BAAAOB010000003.1"/>
</dbReference>
<dbReference type="InterPro" id="IPR003772">
    <property type="entry name" value="YceD"/>
</dbReference>